<organism evidence="1 2">
    <name type="scientific">Peptostreptococcus equinus</name>
    <dbReference type="NCBI Taxonomy" id="3003601"/>
    <lineage>
        <taxon>Bacteria</taxon>
        <taxon>Bacillati</taxon>
        <taxon>Bacillota</taxon>
        <taxon>Clostridia</taxon>
        <taxon>Peptostreptococcales</taxon>
        <taxon>Peptostreptococcaceae</taxon>
        <taxon>Peptostreptococcus</taxon>
    </lineage>
</organism>
<dbReference type="Proteomes" id="UP001164187">
    <property type="component" value="Chromosome"/>
</dbReference>
<accession>A0ABY7JNM7</accession>
<keyword evidence="2" id="KW-1185">Reference proteome</keyword>
<evidence type="ECO:0000313" key="2">
    <source>
        <dbReference type="Proteomes" id="UP001164187"/>
    </source>
</evidence>
<name>A0ABY7JNM7_9FIRM</name>
<dbReference type="EMBL" id="CP114052">
    <property type="protein sequence ID" value="WAW14084.1"/>
    <property type="molecule type" value="Genomic_DNA"/>
</dbReference>
<gene>
    <name evidence="1" type="ORF">O0R46_05620</name>
</gene>
<dbReference type="RefSeq" id="WP_269310745.1">
    <property type="nucleotide sequence ID" value="NZ_CP114052.1"/>
</dbReference>
<proteinExistence type="predicted"/>
<reference evidence="1" key="1">
    <citation type="submission" date="2022-12" db="EMBL/GenBank/DDBJ databases">
        <title>Peptostreptococcus.</title>
        <authorList>
            <person name="Lee S.H."/>
        </authorList>
    </citation>
    <scope>NUCLEOTIDE SEQUENCE</scope>
    <source>
        <strain evidence="1">CBA3647</strain>
    </source>
</reference>
<sequence length="64" mass="7654">MTSFEKDYQDAKEGNGIEVLKKRKKELQELNEKLGSCRNGFRAKCIVQEIERKQKEYRKIDDLF</sequence>
<evidence type="ECO:0000313" key="1">
    <source>
        <dbReference type="EMBL" id="WAW14084.1"/>
    </source>
</evidence>
<protein>
    <submittedName>
        <fullName evidence="1">Uncharacterized protein</fullName>
    </submittedName>
</protein>